<feature type="region of interest" description="Disordered" evidence="1">
    <location>
        <begin position="40"/>
        <end position="67"/>
    </location>
</feature>
<protein>
    <submittedName>
        <fullName evidence="2">Uncharacterized protein</fullName>
    </submittedName>
</protein>
<name>A0AAD5WLA4_PARTN</name>
<keyword evidence="3" id="KW-1185">Reference proteome</keyword>
<comment type="caution">
    <text evidence="2">The sequence shown here is derived from an EMBL/GenBank/DDBJ whole genome shotgun (WGS) entry which is preliminary data.</text>
</comment>
<accession>A0AAD5WLA4</accession>
<reference evidence="2" key="1">
    <citation type="submission" date="2021-06" db="EMBL/GenBank/DDBJ databases">
        <title>Parelaphostrongylus tenuis whole genome reference sequence.</title>
        <authorList>
            <person name="Garwood T.J."/>
            <person name="Larsen P.A."/>
            <person name="Fountain-Jones N.M."/>
            <person name="Garbe J.R."/>
            <person name="Macchietto M.G."/>
            <person name="Kania S.A."/>
            <person name="Gerhold R.W."/>
            <person name="Richards J.E."/>
            <person name="Wolf T.M."/>
        </authorList>
    </citation>
    <scope>NUCLEOTIDE SEQUENCE</scope>
    <source>
        <strain evidence="2">MNPRO001-30</strain>
        <tissue evidence="2">Meninges</tissue>
    </source>
</reference>
<dbReference type="EMBL" id="JAHQIW010007490">
    <property type="protein sequence ID" value="KAJ1374839.1"/>
    <property type="molecule type" value="Genomic_DNA"/>
</dbReference>
<dbReference type="Proteomes" id="UP001196413">
    <property type="component" value="Unassembled WGS sequence"/>
</dbReference>
<evidence type="ECO:0000313" key="3">
    <source>
        <dbReference type="Proteomes" id="UP001196413"/>
    </source>
</evidence>
<dbReference type="AlphaFoldDB" id="A0AAD5WLA4"/>
<evidence type="ECO:0000256" key="1">
    <source>
        <dbReference type="SAM" id="MobiDB-lite"/>
    </source>
</evidence>
<sequence>MDPAATWKRMVSKRPAYSATVQHAPPDENAPHFVPVRTALPADAHKGPHRPQRDRDGNLRLEVDVTI</sequence>
<gene>
    <name evidence="2" type="ORF">KIN20_037941</name>
</gene>
<organism evidence="2 3">
    <name type="scientific">Parelaphostrongylus tenuis</name>
    <name type="common">Meningeal worm</name>
    <dbReference type="NCBI Taxonomy" id="148309"/>
    <lineage>
        <taxon>Eukaryota</taxon>
        <taxon>Metazoa</taxon>
        <taxon>Ecdysozoa</taxon>
        <taxon>Nematoda</taxon>
        <taxon>Chromadorea</taxon>
        <taxon>Rhabditida</taxon>
        <taxon>Rhabditina</taxon>
        <taxon>Rhabditomorpha</taxon>
        <taxon>Strongyloidea</taxon>
        <taxon>Metastrongylidae</taxon>
        <taxon>Parelaphostrongylus</taxon>
    </lineage>
</organism>
<evidence type="ECO:0000313" key="2">
    <source>
        <dbReference type="EMBL" id="KAJ1374839.1"/>
    </source>
</evidence>
<proteinExistence type="predicted"/>
<feature type="compositionally biased region" description="Basic and acidic residues" evidence="1">
    <location>
        <begin position="43"/>
        <end position="67"/>
    </location>
</feature>